<keyword evidence="2" id="KW-1185">Reference proteome</keyword>
<name>A0ACC2L7E4_PERAE</name>
<gene>
    <name evidence="1" type="ORF">MRB53_022286</name>
</gene>
<sequence length="114" mass="13105">MNTVTNKEHFLGLIDWVEAHRPETLLGRIYCKGSEDESVFVVSSGRRFPVGKVDFGWGMPVFGSCYFPTVERMDMCCECRASAGREGDWIAYIRLLKEHIMVLERLEMCSTIDF</sequence>
<dbReference type="EMBL" id="CM056815">
    <property type="protein sequence ID" value="KAJ8628963.1"/>
    <property type="molecule type" value="Genomic_DNA"/>
</dbReference>
<proteinExistence type="predicted"/>
<organism evidence="1 2">
    <name type="scientific">Persea americana</name>
    <name type="common">Avocado</name>
    <dbReference type="NCBI Taxonomy" id="3435"/>
    <lineage>
        <taxon>Eukaryota</taxon>
        <taxon>Viridiplantae</taxon>
        <taxon>Streptophyta</taxon>
        <taxon>Embryophyta</taxon>
        <taxon>Tracheophyta</taxon>
        <taxon>Spermatophyta</taxon>
        <taxon>Magnoliopsida</taxon>
        <taxon>Magnoliidae</taxon>
        <taxon>Laurales</taxon>
        <taxon>Lauraceae</taxon>
        <taxon>Persea</taxon>
    </lineage>
</organism>
<dbReference type="Proteomes" id="UP001234297">
    <property type="component" value="Chromosome 7"/>
</dbReference>
<reference evidence="1 2" key="1">
    <citation type="journal article" date="2022" name="Hortic Res">
        <title>A haplotype resolved chromosomal level avocado genome allows analysis of novel avocado genes.</title>
        <authorList>
            <person name="Nath O."/>
            <person name="Fletcher S.J."/>
            <person name="Hayward A."/>
            <person name="Shaw L.M."/>
            <person name="Masouleh A.K."/>
            <person name="Furtado A."/>
            <person name="Henry R.J."/>
            <person name="Mitter N."/>
        </authorList>
    </citation>
    <scope>NUCLEOTIDE SEQUENCE [LARGE SCALE GENOMIC DNA]</scope>
    <source>
        <strain evidence="2">cv. Hass</strain>
    </source>
</reference>
<evidence type="ECO:0000313" key="2">
    <source>
        <dbReference type="Proteomes" id="UP001234297"/>
    </source>
</evidence>
<evidence type="ECO:0000313" key="1">
    <source>
        <dbReference type="EMBL" id="KAJ8628963.1"/>
    </source>
</evidence>
<accession>A0ACC2L7E4</accession>
<protein>
    <submittedName>
        <fullName evidence="1">Uncharacterized protein</fullName>
    </submittedName>
</protein>
<comment type="caution">
    <text evidence="1">The sequence shown here is derived from an EMBL/GenBank/DDBJ whole genome shotgun (WGS) entry which is preliminary data.</text>
</comment>